<evidence type="ECO:0000313" key="13">
    <source>
        <dbReference type="Proteomes" id="UP000655287"/>
    </source>
</evidence>
<comment type="caution">
    <text evidence="12">The sequence shown here is derived from an EMBL/GenBank/DDBJ whole genome shotgun (WGS) entry which is preliminary data.</text>
</comment>
<dbReference type="GO" id="GO:0046983">
    <property type="term" value="F:protein dimerization activity"/>
    <property type="evidence" value="ECO:0007669"/>
    <property type="project" value="InterPro"/>
</dbReference>
<dbReference type="PANTHER" id="PTHR24421:SF10">
    <property type="entry name" value="NITRATE_NITRITE SENSOR PROTEIN NARQ"/>
    <property type="match status" value="1"/>
</dbReference>
<dbReference type="SUPFAM" id="SSF55874">
    <property type="entry name" value="ATPase domain of HSP90 chaperone/DNA topoisomerase II/histidine kinase"/>
    <property type="match status" value="1"/>
</dbReference>
<dbReference type="SMART" id="SM00387">
    <property type="entry name" value="HATPase_c"/>
    <property type="match status" value="1"/>
</dbReference>
<proteinExistence type="predicted"/>
<keyword evidence="10" id="KW-0472">Membrane</keyword>
<keyword evidence="10" id="KW-0812">Transmembrane</keyword>
<evidence type="ECO:0000256" key="10">
    <source>
        <dbReference type="SAM" id="Phobius"/>
    </source>
</evidence>
<evidence type="ECO:0000256" key="8">
    <source>
        <dbReference type="ARBA" id="ARBA00023012"/>
    </source>
</evidence>
<dbReference type="InterPro" id="IPR011712">
    <property type="entry name" value="Sig_transdc_His_kin_sub3_dim/P"/>
</dbReference>
<reference evidence="12" key="1">
    <citation type="submission" date="2021-01" db="EMBL/GenBank/DDBJ databases">
        <title>Whole genome shotgun sequence of Sphaerisporangium rufum NBRC 109079.</title>
        <authorList>
            <person name="Komaki H."/>
            <person name="Tamura T."/>
        </authorList>
    </citation>
    <scope>NUCLEOTIDE SEQUENCE</scope>
    <source>
        <strain evidence="12">NBRC 109079</strain>
    </source>
</reference>
<dbReference type="Pfam" id="PF07730">
    <property type="entry name" value="HisKA_3"/>
    <property type="match status" value="1"/>
</dbReference>
<feature type="transmembrane region" description="Helical" evidence="10">
    <location>
        <begin position="129"/>
        <end position="147"/>
    </location>
</feature>
<keyword evidence="10" id="KW-1133">Transmembrane helix</keyword>
<dbReference type="EC" id="2.7.13.3" evidence="2"/>
<dbReference type="CDD" id="cd16917">
    <property type="entry name" value="HATPase_UhpB-NarQ-NarX-like"/>
    <property type="match status" value="1"/>
</dbReference>
<evidence type="ECO:0000256" key="7">
    <source>
        <dbReference type="ARBA" id="ARBA00022840"/>
    </source>
</evidence>
<evidence type="ECO:0000256" key="4">
    <source>
        <dbReference type="ARBA" id="ARBA00022679"/>
    </source>
</evidence>
<keyword evidence="13" id="KW-1185">Reference proteome</keyword>
<evidence type="ECO:0000256" key="5">
    <source>
        <dbReference type="ARBA" id="ARBA00022741"/>
    </source>
</evidence>
<sequence length="396" mass="42315">MSDPAAAALLRARVSDAACVLFGLVTVVAFGAAMDRGGASARLLALNVGAGLAACALLVWRRRHPAGVLIAMGPLVAVSLLCTGAALVAWFTVAAHRRWPVVAGAGALYLAMLPLHIWRQPWGRLDPAALLPGLVVTVGVAGWGMVLRHRRHRVQTLVERAERAEAEQRDRVRQARRLERARIAREMHDVLAHRMSLLSLHAGALEFRPDAPPEEIGRAAGVIRQSAFQALADLQEIIGLLRADETAESAESPGDRPPVEPARPQPAPADLPALVEECRRAGMPVRLANRLPETAAMPATTGRDIYRIVQEGLTNARRHAPGAEVMVTVGGDEAQGIRVEVISGPGITPAPVPVPPGSGMGLLGLDERVRLAGGRLTHAPTADRGFRLEAWLPWHR</sequence>
<feature type="transmembrane region" description="Helical" evidence="10">
    <location>
        <begin position="66"/>
        <end position="92"/>
    </location>
</feature>
<protein>
    <recommendedName>
        <fullName evidence="2">histidine kinase</fullName>
        <ecNumber evidence="2">2.7.13.3</ecNumber>
    </recommendedName>
</protein>
<gene>
    <name evidence="12" type="ORF">Sru01_24440</name>
</gene>
<feature type="region of interest" description="Disordered" evidence="9">
    <location>
        <begin position="245"/>
        <end position="269"/>
    </location>
</feature>
<evidence type="ECO:0000256" key="2">
    <source>
        <dbReference type="ARBA" id="ARBA00012438"/>
    </source>
</evidence>
<keyword evidence="4" id="KW-0808">Transferase</keyword>
<keyword evidence="7" id="KW-0067">ATP-binding</keyword>
<evidence type="ECO:0000256" key="3">
    <source>
        <dbReference type="ARBA" id="ARBA00022553"/>
    </source>
</evidence>
<dbReference type="Proteomes" id="UP000655287">
    <property type="component" value="Unassembled WGS sequence"/>
</dbReference>
<keyword evidence="8" id="KW-0902">Two-component regulatory system</keyword>
<feature type="transmembrane region" description="Helical" evidence="10">
    <location>
        <begin position="43"/>
        <end position="60"/>
    </location>
</feature>
<dbReference type="Gene3D" id="3.30.565.10">
    <property type="entry name" value="Histidine kinase-like ATPase, C-terminal domain"/>
    <property type="match status" value="1"/>
</dbReference>
<dbReference type="Gene3D" id="1.20.5.1930">
    <property type="match status" value="1"/>
</dbReference>
<organism evidence="12 13">
    <name type="scientific">Sphaerisporangium rufum</name>
    <dbReference type="NCBI Taxonomy" id="1381558"/>
    <lineage>
        <taxon>Bacteria</taxon>
        <taxon>Bacillati</taxon>
        <taxon>Actinomycetota</taxon>
        <taxon>Actinomycetes</taxon>
        <taxon>Streptosporangiales</taxon>
        <taxon>Streptosporangiaceae</taxon>
        <taxon>Sphaerisporangium</taxon>
    </lineage>
</organism>
<feature type="compositionally biased region" description="Pro residues" evidence="9">
    <location>
        <begin position="259"/>
        <end position="269"/>
    </location>
</feature>
<dbReference type="PANTHER" id="PTHR24421">
    <property type="entry name" value="NITRATE/NITRITE SENSOR PROTEIN NARX-RELATED"/>
    <property type="match status" value="1"/>
</dbReference>
<feature type="transmembrane region" description="Helical" evidence="10">
    <location>
        <begin position="12"/>
        <end position="31"/>
    </location>
</feature>
<keyword evidence="3" id="KW-0597">Phosphoprotein</keyword>
<name>A0A919R0L2_9ACTN</name>
<evidence type="ECO:0000256" key="6">
    <source>
        <dbReference type="ARBA" id="ARBA00022777"/>
    </source>
</evidence>
<dbReference type="RefSeq" id="WP_203984350.1">
    <property type="nucleotide sequence ID" value="NZ_BOOU01000036.1"/>
</dbReference>
<dbReference type="InterPro" id="IPR050482">
    <property type="entry name" value="Sensor_HK_TwoCompSys"/>
</dbReference>
<dbReference type="InterPro" id="IPR036890">
    <property type="entry name" value="HATPase_C_sf"/>
</dbReference>
<keyword evidence="5" id="KW-0547">Nucleotide-binding</keyword>
<evidence type="ECO:0000313" key="12">
    <source>
        <dbReference type="EMBL" id="GII77462.1"/>
    </source>
</evidence>
<accession>A0A919R0L2</accession>
<dbReference type="AlphaFoldDB" id="A0A919R0L2"/>
<dbReference type="GO" id="GO:0016020">
    <property type="term" value="C:membrane"/>
    <property type="evidence" value="ECO:0007669"/>
    <property type="project" value="InterPro"/>
</dbReference>
<dbReference type="GO" id="GO:0005524">
    <property type="term" value="F:ATP binding"/>
    <property type="evidence" value="ECO:0007669"/>
    <property type="project" value="UniProtKB-KW"/>
</dbReference>
<comment type="catalytic activity">
    <reaction evidence="1">
        <text>ATP + protein L-histidine = ADP + protein N-phospho-L-histidine.</text>
        <dbReference type="EC" id="2.7.13.3"/>
    </reaction>
</comment>
<evidence type="ECO:0000259" key="11">
    <source>
        <dbReference type="SMART" id="SM00387"/>
    </source>
</evidence>
<evidence type="ECO:0000256" key="9">
    <source>
        <dbReference type="SAM" id="MobiDB-lite"/>
    </source>
</evidence>
<dbReference type="EMBL" id="BOOU01000036">
    <property type="protein sequence ID" value="GII77462.1"/>
    <property type="molecule type" value="Genomic_DNA"/>
</dbReference>
<feature type="transmembrane region" description="Helical" evidence="10">
    <location>
        <begin position="99"/>
        <end position="117"/>
    </location>
</feature>
<evidence type="ECO:0000256" key="1">
    <source>
        <dbReference type="ARBA" id="ARBA00000085"/>
    </source>
</evidence>
<dbReference type="InterPro" id="IPR003594">
    <property type="entry name" value="HATPase_dom"/>
</dbReference>
<dbReference type="Pfam" id="PF02518">
    <property type="entry name" value="HATPase_c"/>
    <property type="match status" value="1"/>
</dbReference>
<keyword evidence="6 12" id="KW-0418">Kinase</keyword>
<feature type="domain" description="Histidine kinase/HSP90-like ATPase" evidence="11">
    <location>
        <begin position="300"/>
        <end position="396"/>
    </location>
</feature>
<dbReference type="GO" id="GO:0000155">
    <property type="term" value="F:phosphorelay sensor kinase activity"/>
    <property type="evidence" value="ECO:0007669"/>
    <property type="project" value="InterPro"/>
</dbReference>